<reference evidence="1" key="1">
    <citation type="submission" date="2020-12" db="EMBL/GenBank/DDBJ databases">
        <title>Antrihabitans popcorni sp. nov. and Antrihabitans auranticaus sp. nov., isolated from a larva cave.</title>
        <authorList>
            <person name="Lee S.D."/>
            <person name="Kim I.S."/>
        </authorList>
    </citation>
    <scope>NUCLEOTIDE SEQUENCE</scope>
    <source>
        <strain evidence="1">YC3-6</strain>
    </source>
</reference>
<comment type="caution">
    <text evidence="1">The sequence shown here is derived from an EMBL/GenBank/DDBJ whole genome shotgun (WGS) entry which is preliminary data.</text>
</comment>
<keyword evidence="2" id="KW-1185">Reference proteome</keyword>
<dbReference type="AlphaFoldDB" id="A0A934NQJ3"/>
<evidence type="ECO:0000313" key="1">
    <source>
        <dbReference type="EMBL" id="MBJ8339503.1"/>
    </source>
</evidence>
<dbReference type="EMBL" id="JAEMNV010000003">
    <property type="protein sequence ID" value="MBJ8339503.1"/>
    <property type="molecule type" value="Genomic_DNA"/>
</dbReference>
<evidence type="ECO:0000313" key="2">
    <source>
        <dbReference type="Proteomes" id="UP000655868"/>
    </source>
</evidence>
<dbReference type="Proteomes" id="UP000655868">
    <property type="component" value="Unassembled WGS sequence"/>
</dbReference>
<organism evidence="1 2">
    <name type="scientific">Antrihabitans stalagmiti</name>
    <dbReference type="NCBI Taxonomy" id="2799499"/>
    <lineage>
        <taxon>Bacteria</taxon>
        <taxon>Bacillati</taxon>
        <taxon>Actinomycetota</taxon>
        <taxon>Actinomycetes</taxon>
        <taxon>Mycobacteriales</taxon>
        <taxon>Nocardiaceae</taxon>
        <taxon>Antrihabitans</taxon>
    </lineage>
</organism>
<gene>
    <name evidence="1" type="ORF">JGU71_11455</name>
</gene>
<protein>
    <submittedName>
        <fullName evidence="1">Uncharacterized protein</fullName>
    </submittedName>
</protein>
<accession>A0A934NQJ3</accession>
<dbReference type="RefSeq" id="WP_199704248.1">
    <property type="nucleotide sequence ID" value="NZ_JAEMNV010000003.1"/>
</dbReference>
<sequence>MLNEAAASRSPSLRTAFLDHLRPPHAAPFSVGSCAVVVGEDEADRLRADVVDIVAAAPRQDQYQPTFDLLYRLFDSRAVCVFTRPQASAIGTPQAAMRQFAHSRALTDALAADGVDLIVTSGPVAGTPWLPADVVTEPLLRLPDAVGWAFQVDLSQPERKPLLGRLVDRMRVIDVGEPSSGVSKP</sequence>
<proteinExistence type="predicted"/>
<name>A0A934NQJ3_9NOCA</name>